<name>A0ACB9Z1S4_9PEZI</name>
<dbReference type="EMBL" id="MU393469">
    <property type="protein sequence ID" value="KAI4865660.1"/>
    <property type="molecule type" value="Genomic_DNA"/>
</dbReference>
<organism evidence="1 2">
    <name type="scientific">Hypoxylon rubiginosum</name>
    <dbReference type="NCBI Taxonomy" id="110542"/>
    <lineage>
        <taxon>Eukaryota</taxon>
        <taxon>Fungi</taxon>
        <taxon>Dikarya</taxon>
        <taxon>Ascomycota</taxon>
        <taxon>Pezizomycotina</taxon>
        <taxon>Sordariomycetes</taxon>
        <taxon>Xylariomycetidae</taxon>
        <taxon>Xylariales</taxon>
        <taxon>Hypoxylaceae</taxon>
        <taxon>Hypoxylon</taxon>
    </lineage>
</organism>
<accession>A0ACB9Z1S4</accession>
<proteinExistence type="predicted"/>
<sequence length="136" mass="15068">MKTSFVLAAIATVVSMTGATQSVDDLFKALKHDPHGYSGLTEDGKVVSYDKDKNIIDSKQADPLAVEEYKKKWGQDADPLADSRTSARRSDEELMGLAKRLVCNEQPCDDDLDCQYLNCYGGCRIPPFIGKLRCYP</sequence>
<comment type="caution">
    <text evidence="1">The sequence shown here is derived from an EMBL/GenBank/DDBJ whole genome shotgun (WGS) entry which is preliminary data.</text>
</comment>
<protein>
    <submittedName>
        <fullName evidence="1">Uncharacterized protein</fullName>
    </submittedName>
</protein>
<gene>
    <name evidence="1" type="ORF">F4820DRAFT_419779</name>
</gene>
<evidence type="ECO:0000313" key="1">
    <source>
        <dbReference type="EMBL" id="KAI4865660.1"/>
    </source>
</evidence>
<evidence type="ECO:0000313" key="2">
    <source>
        <dbReference type="Proteomes" id="UP001497700"/>
    </source>
</evidence>
<reference evidence="1 2" key="1">
    <citation type="journal article" date="2022" name="New Phytol.">
        <title>Ecological generalism drives hyperdiversity of secondary metabolite gene clusters in xylarialean endophytes.</title>
        <authorList>
            <person name="Franco M.E.E."/>
            <person name="Wisecaver J.H."/>
            <person name="Arnold A.E."/>
            <person name="Ju Y.M."/>
            <person name="Slot J.C."/>
            <person name="Ahrendt S."/>
            <person name="Moore L.P."/>
            <person name="Eastman K.E."/>
            <person name="Scott K."/>
            <person name="Konkel Z."/>
            <person name="Mondo S.J."/>
            <person name="Kuo A."/>
            <person name="Hayes R.D."/>
            <person name="Haridas S."/>
            <person name="Andreopoulos B."/>
            <person name="Riley R."/>
            <person name="LaButti K."/>
            <person name="Pangilinan J."/>
            <person name="Lipzen A."/>
            <person name="Amirebrahimi M."/>
            <person name="Yan J."/>
            <person name="Adam C."/>
            <person name="Keymanesh K."/>
            <person name="Ng V."/>
            <person name="Louie K."/>
            <person name="Northen T."/>
            <person name="Drula E."/>
            <person name="Henrissat B."/>
            <person name="Hsieh H.M."/>
            <person name="Youens-Clark K."/>
            <person name="Lutzoni F."/>
            <person name="Miadlikowska J."/>
            <person name="Eastwood D.C."/>
            <person name="Hamelin R.C."/>
            <person name="Grigoriev I.V."/>
            <person name="U'Ren J.M."/>
        </authorList>
    </citation>
    <scope>NUCLEOTIDE SEQUENCE [LARGE SCALE GENOMIC DNA]</scope>
    <source>
        <strain evidence="1 2">CBS 119005</strain>
    </source>
</reference>
<dbReference type="Proteomes" id="UP001497700">
    <property type="component" value="Unassembled WGS sequence"/>
</dbReference>
<keyword evidence="2" id="KW-1185">Reference proteome</keyword>